<dbReference type="EMBL" id="JAYKXN010000002">
    <property type="protein sequence ID" value="KAK7310427.1"/>
    <property type="molecule type" value="Genomic_DNA"/>
</dbReference>
<keyword evidence="2" id="KW-1185">Reference proteome</keyword>
<sequence length="146" mass="16811">MNIVVLMKLAWTNKRNQSEIWVQVLAGKYGRTHHNDVELAVESSDSGVWRSIASVWSQISQHEGWSIGTGDETLFWKHNWVNSSLILEEVALNLPAEIQNCIVKEMTSDEGAWDWHKFEEFLPEAYVQMIYNIMPPHTDLGKDEVV</sequence>
<accession>A0AAN9PU95</accession>
<evidence type="ECO:0000313" key="1">
    <source>
        <dbReference type="EMBL" id="KAK7310427.1"/>
    </source>
</evidence>
<reference evidence="1 2" key="1">
    <citation type="submission" date="2024-01" db="EMBL/GenBank/DDBJ databases">
        <title>The genomes of 5 underutilized Papilionoideae crops provide insights into root nodulation and disease resistance.</title>
        <authorList>
            <person name="Yuan L."/>
        </authorList>
    </citation>
    <scope>NUCLEOTIDE SEQUENCE [LARGE SCALE GENOMIC DNA]</scope>
    <source>
        <strain evidence="1">LY-2023</strain>
        <tissue evidence="1">Leaf</tissue>
    </source>
</reference>
<protein>
    <submittedName>
        <fullName evidence="1">Uncharacterized protein</fullName>
    </submittedName>
</protein>
<dbReference type="AlphaFoldDB" id="A0AAN9PU95"/>
<dbReference type="Proteomes" id="UP001359559">
    <property type="component" value="Unassembled WGS sequence"/>
</dbReference>
<gene>
    <name evidence="1" type="ORF">RJT34_07947</name>
</gene>
<comment type="caution">
    <text evidence="1">The sequence shown here is derived from an EMBL/GenBank/DDBJ whole genome shotgun (WGS) entry which is preliminary data.</text>
</comment>
<proteinExistence type="predicted"/>
<evidence type="ECO:0000313" key="2">
    <source>
        <dbReference type="Proteomes" id="UP001359559"/>
    </source>
</evidence>
<name>A0AAN9PU95_CLITE</name>
<organism evidence="1 2">
    <name type="scientific">Clitoria ternatea</name>
    <name type="common">Butterfly pea</name>
    <dbReference type="NCBI Taxonomy" id="43366"/>
    <lineage>
        <taxon>Eukaryota</taxon>
        <taxon>Viridiplantae</taxon>
        <taxon>Streptophyta</taxon>
        <taxon>Embryophyta</taxon>
        <taxon>Tracheophyta</taxon>
        <taxon>Spermatophyta</taxon>
        <taxon>Magnoliopsida</taxon>
        <taxon>eudicotyledons</taxon>
        <taxon>Gunneridae</taxon>
        <taxon>Pentapetalae</taxon>
        <taxon>rosids</taxon>
        <taxon>fabids</taxon>
        <taxon>Fabales</taxon>
        <taxon>Fabaceae</taxon>
        <taxon>Papilionoideae</taxon>
        <taxon>50 kb inversion clade</taxon>
        <taxon>NPAAA clade</taxon>
        <taxon>indigoferoid/millettioid clade</taxon>
        <taxon>Phaseoleae</taxon>
        <taxon>Clitoria</taxon>
    </lineage>
</organism>